<dbReference type="GO" id="GO:0016887">
    <property type="term" value="F:ATP hydrolysis activity"/>
    <property type="evidence" value="ECO:0007669"/>
    <property type="project" value="InterPro"/>
</dbReference>
<dbReference type="NCBIfam" id="TIGR00631">
    <property type="entry name" value="uvrb"/>
    <property type="match status" value="1"/>
</dbReference>
<comment type="subcellular location">
    <subcellularLocation>
        <location evidence="1 13 14">Cytoplasm</location>
    </subcellularLocation>
</comment>
<keyword evidence="4 13" id="KW-0547">Nucleotide-binding</keyword>
<dbReference type="CDD" id="cd18790">
    <property type="entry name" value="SF2_C_UvrB"/>
    <property type="match status" value="1"/>
</dbReference>
<evidence type="ECO:0000256" key="5">
    <source>
        <dbReference type="ARBA" id="ARBA00022763"/>
    </source>
</evidence>
<evidence type="ECO:0000256" key="8">
    <source>
        <dbReference type="ARBA" id="ARBA00022881"/>
    </source>
</evidence>
<dbReference type="Gene3D" id="4.10.860.10">
    <property type="entry name" value="UVR domain"/>
    <property type="match status" value="1"/>
</dbReference>
<evidence type="ECO:0000256" key="2">
    <source>
        <dbReference type="ARBA" id="ARBA00008533"/>
    </source>
</evidence>
<keyword evidence="8 13" id="KW-0267">Excision nuclease</keyword>
<dbReference type="EMBL" id="AAEW02000004">
    <property type="protein sequence ID" value="EAT16674.1"/>
    <property type="molecule type" value="Genomic_DNA"/>
</dbReference>
<evidence type="ECO:0000256" key="14">
    <source>
        <dbReference type="RuleBase" id="RU003587"/>
    </source>
</evidence>
<feature type="short sequence motif" description="Beta-hairpin" evidence="13">
    <location>
        <begin position="91"/>
        <end position="114"/>
    </location>
</feature>
<keyword evidence="5 13" id="KW-0227">DNA damage</keyword>
<comment type="function">
    <text evidence="13">The UvrABC repair system catalyzes the recognition and processing of DNA lesions. A damage recognition complex composed of 2 UvrA and 2 UvrB subunits scans DNA for abnormalities. Upon binding of the UvrA(2)B(2) complex to a putative damaged site, the DNA wraps around one UvrB monomer. DNA wrap is dependent on ATP binding by UvrB and probably causes local melting of the DNA helix, facilitating insertion of UvrB beta-hairpin between the DNA strands. Then UvrB probes one DNA strand for the presence of a lesion. If a lesion is found the UvrA subunits dissociate and the UvrB-DNA preincision complex is formed. This complex is subsequently bound by UvrC and the second UvrB is released. If no lesion is found, the DNA wraps around the other UvrB subunit that will check the other stand for damage.</text>
</comment>
<dbReference type="InterPro" id="IPR024759">
    <property type="entry name" value="UvrB_YAD/RRR_dom"/>
</dbReference>
<dbReference type="SUPFAM" id="SSF46600">
    <property type="entry name" value="C-terminal UvrC-binding domain of UvrB"/>
    <property type="match status" value="1"/>
</dbReference>
<reference evidence="18" key="2">
    <citation type="submission" date="2006-05" db="EMBL/GenBank/DDBJ databases">
        <title>Sequencing of the draft genome and assembly of Desulfuromonas acetoxidans DSM 684.</title>
        <authorList>
            <consortium name="US DOE Joint Genome Institute (JGI-PGF)"/>
            <person name="Copeland A."/>
            <person name="Lucas S."/>
            <person name="Lapidus A."/>
            <person name="Barry K."/>
            <person name="Detter J.C."/>
            <person name="Glavina del Rio T."/>
            <person name="Hammon N."/>
            <person name="Israni S."/>
            <person name="Dalin E."/>
            <person name="Tice H."/>
            <person name="Bruce D."/>
            <person name="Pitluck S."/>
            <person name="Richardson P."/>
        </authorList>
    </citation>
    <scope>NUCLEOTIDE SEQUENCE [LARGE SCALE GENOMIC DNA]</scope>
    <source>
        <strain evidence="18">DSM 684</strain>
    </source>
</reference>
<evidence type="ECO:0000256" key="4">
    <source>
        <dbReference type="ARBA" id="ARBA00022741"/>
    </source>
</evidence>
<keyword evidence="6 13" id="KW-0228">DNA excision</keyword>
<dbReference type="Proteomes" id="UP000005695">
    <property type="component" value="Unassembled WGS sequence"/>
</dbReference>
<reference evidence="18" key="1">
    <citation type="submission" date="2006-05" db="EMBL/GenBank/DDBJ databases">
        <title>Annotation of the draft genome assembly of Desulfuromonas acetoxidans DSM 684.</title>
        <authorList>
            <consortium name="US DOE Joint Genome Institute (JGI-ORNL)"/>
            <person name="Larimer F."/>
            <person name="Land M."/>
            <person name="Hauser L."/>
        </authorList>
    </citation>
    <scope>NUCLEOTIDE SEQUENCE [LARGE SCALE GENOMIC DNA]</scope>
    <source>
        <strain evidence="18">DSM 684</strain>
    </source>
</reference>
<dbReference type="Gene3D" id="3.40.50.300">
    <property type="entry name" value="P-loop containing nucleotide triphosphate hydrolases"/>
    <property type="match status" value="3"/>
</dbReference>
<dbReference type="SMART" id="SM00487">
    <property type="entry name" value="DEXDc"/>
    <property type="match status" value="1"/>
</dbReference>
<dbReference type="PROSITE" id="PS50151">
    <property type="entry name" value="UVR"/>
    <property type="match status" value="1"/>
</dbReference>
<feature type="domain" description="UVR" evidence="15">
    <location>
        <begin position="623"/>
        <end position="658"/>
    </location>
</feature>
<dbReference type="PROSITE" id="PS51192">
    <property type="entry name" value="HELICASE_ATP_BIND_1"/>
    <property type="match status" value="1"/>
</dbReference>
<keyword evidence="19" id="KW-1185">Reference proteome</keyword>
<evidence type="ECO:0000259" key="16">
    <source>
        <dbReference type="PROSITE" id="PS51192"/>
    </source>
</evidence>
<evidence type="ECO:0000256" key="6">
    <source>
        <dbReference type="ARBA" id="ARBA00022769"/>
    </source>
</evidence>
<feature type="domain" description="Helicase ATP-binding" evidence="16">
    <location>
        <begin position="25"/>
        <end position="178"/>
    </location>
</feature>
<proteinExistence type="inferred from homology"/>
<keyword evidence="3 13" id="KW-0963">Cytoplasm</keyword>
<dbReference type="GO" id="GO:0009380">
    <property type="term" value="C:excinuclease repair complex"/>
    <property type="evidence" value="ECO:0007669"/>
    <property type="project" value="InterPro"/>
</dbReference>
<evidence type="ECO:0000313" key="19">
    <source>
        <dbReference type="Proteomes" id="UP000005695"/>
    </source>
</evidence>
<dbReference type="InterPro" id="IPR041471">
    <property type="entry name" value="UvrB_inter"/>
</dbReference>
<gene>
    <name evidence="13" type="primary">uvrB</name>
    <name evidence="18" type="ORF">Dace_2769</name>
</gene>
<dbReference type="GO" id="GO:0005737">
    <property type="term" value="C:cytoplasm"/>
    <property type="evidence" value="ECO:0007669"/>
    <property type="project" value="UniProtKB-SubCell"/>
</dbReference>
<sequence length="663" mass="75223">MAKFTLKSVYQPAGDQPKAIEELVEGIEDGAPHQVLLGVTGSGKTFTMANVVERVQRPTLVLAHNKTLAAQLYGEFRELFPNNAVEYFVSYYDYYQPEAYVASTDTFIEKDSSINEEIDKLRHSATRSLLTRRDVLIVASVSCIYGLGSPEAYFGMLVGLEVGMELERNSLLKKLVEIQYQRNDADFHRGTFRVRGDSVEIFPAYEEDLALRIEFFGDEIDAISEIDPLRGTVIDKLNKTSIFPASHYVATRPTLERAIKQIQDELQQRITYFRDRNQLIEAQRIEQRTMFDIEVMEEMGYCQGIENYSRYMDGRGEGEPPATLFDYFPDDALLFIDESHVSVSQVGAMYRGDRSRKENLVGYGFRLPSALDNRPLKFEEFESKNLQTVYVSATPADYELEKAQGVVVEQIVRPTGLVDPPIEIRPAQQQVDDLVEQIRDTIATQARILVTTLTKRMAEDLTGYLEEIGIRVRYLHSDIDTVERMEIIRGLRQGDFDVLIGINLLREGLDIPEVGLVTILDADKEGFLRSERSLIQTCGRAARNVDGRVIMYADRITRSMQACLDETERRRQQQLAFNAEHGIVPKSVSKSMRTILEDLKGVSAEVAQVAEELADWHSPAELRKKINAVRKEMLAAAAELNFEQAAELRDQLLKLEKQELGLS</sequence>
<comment type="caution">
    <text evidence="18">The sequence shown here is derived from an EMBL/GenBank/DDBJ whole genome shotgun (WGS) entry which is preliminary data.</text>
</comment>
<dbReference type="GO" id="GO:0005524">
    <property type="term" value="F:ATP binding"/>
    <property type="evidence" value="ECO:0007669"/>
    <property type="project" value="UniProtKB-UniRule"/>
</dbReference>
<dbReference type="InterPro" id="IPR027417">
    <property type="entry name" value="P-loop_NTPase"/>
</dbReference>
<protein>
    <recommendedName>
        <fullName evidence="12 13">UvrABC system protein B</fullName>
        <shortName evidence="13">Protein UvrB</shortName>
    </recommendedName>
    <alternativeName>
        <fullName evidence="13">Excinuclease ABC subunit B</fullName>
    </alternativeName>
</protein>
<evidence type="ECO:0000313" key="18">
    <source>
        <dbReference type="EMBL" id="EAT16674.1"/>
    </source>
</evidence>
<keyword evidence="7 13" id="KW-0067">ATP-binding</keyword>
<dbReference type="InterPro" id="IPR014001">
    <property type="entry name" value="Helicase_ATP-bd"/>
</dbReference>
<dbReference type="AlphaFoldDB" id="Q1K1W5"/>
<comment type="subunit">
    <text evidence="11 13 14">Forms a heterotetramer with UvrA during the search for lesions. Interacts with UvrC in an incision complex.</text>
</comment>
<accession>Q1K1W5</accession>
<evidence type="ECO:0000256" key="13">
    <source>
        <dbReference type="HAMAP-Rule" id="MF_00204"/>
    </source>
</evidence>
<feature type="binding site" evidence="13">
    <location>
        <begin position="38"/>
        <end position="45"/>
    </location>
    <ligand>
        <name>ATP</name>
        <dbReference type="ChEBI" id="CHEBI:30616"/>
    </ligand>
</feature>
<organism evidence="18 19">
    <name type="scientific">Desulfuromonas acetoxidans (strain DSM 684 / 11070)</name>
    <dbReference type="NCBI Taxonomy" id="281689"/>
    <lineage>
        <taxon>Bacteria</taxon>
        <taxon>Pseudomonadati</taxon>
        <taxon>Thermodesulfobacteriota</taxon>
        <taxon>Desulfuromonadia</taxon>
        <taxon>Desulfuromonadales</taxon>
        <taxon>Desulfuromonadaceae</taxon>
        <taxon>Desulfuromonas</taxon>
    </lineage>
</organism>
<dbReference type="InterPro" id="IPR004807">
    <property type="entry name" value="UvrB"/>
</dbReference>
<evidence type="ECO:0000256" key="9">
    <source>
        <dbReference type="ARBA" id="ARBA00023204"/>
    </source>
</evidence>
<evidence type="ECO:0000256" key="12">
    <source>
        <dbReference type="ARBA" id="ARBA00029504"/>
    </source>
</evidence>
<evidence type="ECO:0000256" key="7">
    <source>
        <dbReference type="ARBA" id="ARBA00022840"/>
    </source>
</evidence>
<dbReference type="PROSITE" id="PS51194">
    <property type="entry name" value="HELICASE_CTER"/>
    <property type="match status" value="1"/>
</dbReference>
<dbReference type="OrthoDB" id="9806651at2"/>
<dbReference type="Pfam" id="PF04851">
    <property type="entry name" value="ResIII"/>
    <property type="match status" value="1"/>
</dbReference>
<dbReference type="RefSeq" id="WP_005998770.1">
    <property type="nucleotide sequence ID" value="NZ_AAEW02000004.1"/>
</dbReference>
<evidence type="ECO:0000256" key="1">
    <source>
        <dbReference type="ARBA" id="ARBA00004496"/>
    </source>
</evidence>
<dbReference type="Pfam" id="PF00271">
    <property type="entry name" value="Helicase_C"/>
    <property type="match status" value="1"/>
</dbReference>
<dbReference type="NCBIfam" id="NF003673">
    <property type="entry name" value="PRK05298.1"/>
    <property type="match status" value="1"/>
</dbReference>
<dbReference type="InterPro" id="IPR036876">
    <property type="entry name" value="UVR_dom_sf"/>
</dbReference>
<dbReference type="Gene3D" id="6.10.140.240">
    <property type="match status" value="1"/>
</dbReference>
<dbReference type="Pfam" id="PF12344">
    <property type="entry name" value="UvrB"/>
    <property type="match status" value="1"/>
</dbReference>
<dbReference type="Pfam" id="PF17757">
    <property type="entry name" value="UvrB_inter"/>
    <property type="match status" value="1"/>
</dbReference>
<evidence type="ECO:0000259" key="15">
    <source>
        <dbReference type="PROSITE" id="PS50151"/>
    </source>
</evidence>
<dbReference type="SUPFAM" id="SSF52540">
    <property type="entry name" value="P-loop containing nucleoside triphosphate hydrolases"/>
    <property type="match status" value="2"/>
</dbReference>
<dbReference type="Pfam" id="PF02151">
    <property type="entry name" value="UVR"/>
    <property type="match status" value="1"/>
</dbReference>
<dbReference type="InterPro" id="IPR006935">
    <property type="entry name" value="Helicase/UvrB_N"/>
</dbReference>
<dbReference type="SMART" id="SM00490">
    <property type="entry name" value="HELICc"/>
    <property type="match status" value="1"/>
</dbReference>
<evidence type="ECO:0000256" key="11">
    <source>
        <dbReference type="ARBA" id="ARBA00026033"/>
    </source>
</evidence>
<feature type="domain" description="Helicase C-terminal" evidence="17">
    <location>
        <begin position="430"/>
        <end position="592"/>
    </location>
</feature>
<keyword evidence="9 13" id="KW-0234">DNA repair</keyword>
<dbReference type="PANTHER" id="PTHR24029">
    <property type="entry name" value="UVRABC SYSTEM PROTEIN B"/>
    <property type="match status" value="1"/>
</dbReference>
<comment type="domain">
    <text evidence="13">The beta-hairpin motif is involved in DNA binding.</text>
</comment>
<evidence type="ECO:0000256" key="10">
    <source>
        <dbReference type="ARBA" id="ARBA00023236"/>
    </source>
</evidence>
<dbReference type="HAMAP" id="MF_00204">
    <property type="entry name" value="UvrB"/>
    <property type="match status" value="1"/>
</dbReference>
<name>Q1K1W5_DESA6</name>
<dbReference type="PANTHER" id="PTHR24029:SF0">
    <property type="entry name" value="UVRABC SYSTEM PROTEIN B"/>
    <property type="match status" value="1"/>
</dbReference>
<evidence type="ECO:0000256" key="3">
    <source>
        <dbReference type="ARBA" id="ARBA00022490"/>
    </source>
</evidence>
<keyword evidence="10 13" id="KW-0742">SOS response</keyword>
<dbReference type="InterPro" id="IPR001650">
    <property type="entry name" value="Helicase_C-like"/>
</dbReference>
<comment type="similarity">
    <text evidence="2 13 14">Belongs to the UvrB family.</text>
</comment>
<dbReference type="GO" id="GO:0009381">
    <property type="term" value="F:excinuclease ABC activity"/>
    <property type="evidence" value="ECO:0007669"/>
    <property type="project" value="UniProtKB-UniRule"/>
</dbReference>
<dbReference type="GO" id="GO:0003677">
    <property type="term" value="F:DNA binding"/>
    <property type="evidence" value="ECO:0007669"/>
    <property type="project" value="UniProtKB-UniRule"/>
</dbReference>
<evidence type="ECO:0000259" key="17">
    <source>
        <dbReference type="PROSITE" id="PS51194"/>
    </source>
</evidence>
<dbReference type="GO" id="GO:0006289">
    <property type="term" value="P:nucleotide-excision repair"/>
    <property type="evidence" value="ECO:0007669"/>
    <property type="project" value="UniProtKB-UniRule"/>
</dbReference>
<dbReference type="CDD" id="cd17916">
    <property type="entry name" value="DEXHc_UvrB"/>
    <property type="match status" value="1"/>
</dbReference>
<dbReference type="GO" id="GO:0009432">
    <property type="term" value="P:SOS response"/>
    <property type="evidence" value="ECO:0007669"/>
    <property type="project" value="UniProtKB-UniRule"/>
</dbReference>
<dbReference type="InterPro" id="IPR001943">
    <property type="entry name" value="UVR_dom"/>
</dbReference>